<proteinExistence type="predicted"/>
<sequence length="280" mass="32276">MDNFELVEEVDKVGELQDLKGAEMEENNKELVVEKVVELTVGMSFDSPDEMFEYYKAFGLQEGFPVIRRSCRKKDDGNLRYVTFTCGRNGKSKAKLTNILRLQPNQKIGCNAKIGGRLDFVNGKWVIGNLILEHNHAVSPSKSRYYRCNRTISHFVKKQLEINEEAGIKMAQSFKSIVIEAGGFENVSFLERDARNHVDKARRLRLRKGDAVAIHMYFKKMQTENDGFFFSIDLDEEGRLQNVFWADPRSRAAYKDFGDVVTFDTTYLTNKYDMPFSPFL</sequence>
<comment type="caution">
    <text evidence="1">The sequence shown here is derived from an EMBL/GenBank/DDBJ whole genome shotgun (WGS) entry which is preliminary data.</text>
</comment>
<organism evidence="1 2">
    <name type="scientific">Citrus sinensis</name>
    <name type="common">Sweet orange</name>
    <name type="synonym">Citrus aurantium var. sinensis</name>
    <dbReference type="NCBI Taxonomy" id="2711"/>
    <lineage>
        <taxon>Eukaryota</taxon>
        <taxon>Viridiplantae</taxon>
        <taxon>Streptophyta</taxon>
        <taxon>Embryophyta</taxon>
        <taxon>Tracheophyta</taxon>
        <taxon>Spermatophyta</taxon>
        <taxon>Magnoliopsida</taxon>
        <taxon>eudicotyledons</taxon>
        <taxon>Gunneridae</taxon>
        <taxon>Pentapetalae</taxon>
        <taxon>rosids</taxon>
        <taxon>malvids</taxon>
        <taxon>Sapindales</taxon>
        <taxon>Rutaceae</taxon>
        <taxon>Aurantioideae</taxon>
        <taxon>Citrus</taxon>
    </lineage>
</organism>
<evidence type="ECO:0000313" key="2">
    <source>
        <dbReference type="Proteomes" id="UP000829398"/>
    </source>
</evidence>
<name>A0ACB8N7D3_CITSI</name>
<protein>
    <submittedName>
        <fullName evidence="1">Uncharacterized protein</fullName>
    </submittedName>
</protein>
<evidence type="ECO:0000313" key="1">
    <source>
        <dbReference type="EMBL" id="KAH9793535.1"/>
    </source>
</evidence>
<dbReference type="EMBL" id="CM039171">
    <property type="protein sequence ID" value="KAH9793535.1"/>
    <property type="molecule type" value="Genomic_DNA"/>
</dbReference>
<dbReference type="Proteomes" id="UP000829398">
    <property type="component" value="Chromosome 2"/>
</dbReference>
<keyword evidence="2" id="KW-1185">Reference proteome</keyword>
<reference evidence="2" key="1">
    <citation type="journal article" date="2023" name="Hortic. Res.">
        <title>A chromosome-level phased genome enabling allele-level studies in sweet orange: a case study on citrus Huanglongbing tolerance.</title>
        <authorList>
            <person name="Wu B."/>
            <person name="Yu Q."/>
            <person name="Deng Z."/>
            <person name="Duan Y."/>
            <person name="Luo F."/>
            <person name="Gmitter F. Jr."/>
        </authorList>
    </citation>
    <scope>NUCLEOTIDE SEQUENCE [LARGE SCALE GENOMIC DNA]</scope>
    <source>
        <strain evidence="2">cv. Valencia</strain>
    </source>
</reference>
<gene>
    <name evidence="1" type="ORF">KPL71_004554</name>
</gene>
<accession>A0ACB8N7D3</accession>